<keyword evidence="3" id="KW-1185">Reference proteome</keyword>
<accession>A0A840TZW6</accession>
<comment type="caution">
    <text evidence="2">The sequence shown here is derived from an EMBL/GenBank/DDBJ whole genome shotgun (WGS) entry which is preliminary data.</text>
</comment>
<dbReference type="InterPro" id="IPR015943">
    <property type="entry name" value="WD40/YVTN_repeat-like_dom_sf"/>
</dbReference>
<name>A0A840TZW6_9BACT</name>
<dbReference type="GO" id="GO:0003677">
    <property type="term" value="F:DNA binding"/>
    <property type="evidence" value="ECO:0007669"/>
    <property type="project" value="InterPro"/>
</dbReference>
<dbReference type="Gene3D" id="1.10.260.40">
    <property type="entry name" value="lambda repressor-like DNA-binding domains"/>
    <property type="match status" value="1"/>
</dbReference>
<dbReference type="EMBL" id="JACHGF010000006">
    <property type="protein sequence ID" value="MBB5285708.1"/>
    <property type="molecule type" value="Genomic_DNA"/>
</dbReference>
<dbReference type="InterPro" id="IPR010982">
    <property type="entry name" value="Lambda_DNA-bd_dom_sf"/>
</dbReference>
<evidence type="ECO:0000259" key="1">
    <source>
        <dbReference type="PROSITE" id="PS50943"/>
    </source>
</evidence>
<dbReference type="PANTHER" id="PTHR34512:SF30">
    <property type="entry name" value="OUTER MEMBRANE PROTEIN ASSEMBLY FACTOR BAMB"/>
    <property type="match status" value="1"/>
</dbReference>
<dbReference type="Pfam" id="PF13360">
    <property type="entry name" value="PQQ_2"/>
    <property type="match status" value="1"/>
</dbReference>
<dbReference type="Proteomes" id="UP000557307">
    <property type="component" value="Unassembled WGS sequence"/>
</dbReference>
<organism evidence="2 3">
    <name type="scientific">Rhabdobacter roseus</name>
    <dbReference type="NCBI Taxonomy" id="1655419"/>
    <lineage>
        <taxon>Bacteria</taxon>
        <taxon>Pseudomonadati</taxon>
        <taxon>Bacteroidota</taxon>
        <taxon>Cytophagia</taxon>
        <taxon>Cytophagales</taxon>
        <taxon>Cytophagaceae</taxon>
        <taxon>Rhabdobacter</taxon>
    </lineage>
</organism>
<feature type="domain" description="HTH cro/C1-type" evidence="1">
    <location>
        <begin position="7"/>
        <end position="41"/>
    </location>
</feature>
<dbReference type="InterPro" id="IPR002372">
    <property type="entry name" value="PQQ_rpt_dom"/>
</dbReference>
<dbReference type="InterPro" id="IPR001387">
    <property type="entry name" value="Cro/C1-type_HTH"/>
</dbReference>
<dbReference type="Pfam" id="PF01381">
    <property type="entry name" value="HTH_3"/>
    <property type="match status" value="1"/>
</dbReference>
<dbReference type="RefSeq" id="WP_184176229.1">
    <property type="nucleotide sequence ID" value="NZ_JACHGF010000006.1"/>
</dbReference>
<dbReference type="CDD" id="cd00093">
    <property type="entry name" value="HTH_XRE"/>
    <property type="match status" value="1"/>
</dbReference>
<evidence type="ECO:0000313" key="3">
    <source>
        <dbReference type="Proteomes" id="UP000557307"/>
    </source>
</evidence>
<sequence length="496" mass="55865">MKLGAILLRLRKKQRLSQAEVADYMGVSQSTYCAWESEYSSCQVPFPCSSALANLTWPGTYLKVLLTVLLISYVSLSCQQPDHSLIVNEQGVVTRLPHLWKSSISLDGGFTTTMHARHIYQQRYLLTAQRTAPLPTADNLCFKDLETGQNHWVWSDRFQPNEGATIFQYSIYAHQNLLLYNYGPRAYCIDQETGQTRWRKQWPLGISRVITTTGYGPHFYFTGTPAELRQQDRLEEYVYQGDMLTGEIRPLAKLATLPGQVIHDPSGVDLHAIGHHLSVFTHQSDTLLLVSYSLPDPRPEFAADLSGYLSLYNLSQRHWVYEQKPLVNQDESGVGGSAVIQGDKVFFQILRWVGCFDLFTGQRRWMQRVTPAGFISDLILVEGKLLANGMNATLYCLDPQTGNVLWTQKSSGIASRLHYQDGVVYYIASQDLLAVEVATGKLLWQLQCPDVYTENQPQSWFMGFVTGLPAQGSQKGRIFASTNLNVYCFEAASVGK</sequence>
<protein>
    <submittedName>
        <fullName evidence="2">Outer membrane protein assembly factor BamB</fullName>
    </submittedName>
</protein>
<reference evidence="2 3" key="1">
    <citation type="submission" date="2020-08" db="EMBL/GenBank/DDBJ databases">
        <title>Genomic Encyclopedia of Type Strains, Phase IV (KMG-IV): sequencing the most valuable type-strain genomes for metagenomic binning, comparative biology and taxonomic classification.</title>
        <authorList>
            <person name="Goeker M."/>
        </authorList>
    </citation>
    <scope>NUCLEOTIDE SEQUENCE [LARGE SCALE GENOMIC DNA]</scope>
    <source>
        <strain evidence="2 3">DSM 105074</strain>
    </source>
</reference>
<dbReference type="PANTHER" id="PTHR34512">
    <property type="entry name" value="CELL SURFACE PROTEIN"/>
    <property type="match status" value="1"/>
</dbReference>
<gene>
    <name evidence="2" type="ORF">HNQ92_003868</name>
</gene>
<dbReference type="InterPro" id="IPR011047">
    <property type="entry name" value="Quinoprotein_ADH-like_sf"/>
</dbReference>
<dbReference type="SUPFAM" id="SSF50998">
    <property type="entry name" value="Quinoprotein alcohol dehydrogenase-like"/>
    <property type="match status" value="1"/>
</dbReference>
<proteinExistence type="predicted"/>
<dbReference type="SUPFAM" id="SSF47413">
    <property type="entry name" value="lambda repressor-like DNA-binding domains"/>
    <property type="match status" value="1"/>
</dbReference>
<evidence type="ECO:0000313" key="2">
    <source>
        <dbReference type="EMBL" id="MBB5285708.1"/>
    </source>
</evidence>
<dbReference type="PROSITE" id="PS50943">
    <property type="entry name" value="HTH_CROC1"/>
    <property type="match status" value="1"/>
</dbReference>
<dbReference type="AlphaFoldDB" id="A0A840TZW6"/>
<dbReference type="Gene3D" id="2.130.10.10">
    <property type="entry name" value="YVTN repeat-like/Quinoprotein amine dehydrogenase"/>
    <property type="match status" value="1"/>
</dbReference>